<sequence length="98" mass="11009">MFEVLKIIKEKQQEAKKIIDEANIKAEKINQALLQKSGTINEEAYLAEIAQAEKRADELKLEANLGIDAEIKQILSMAEQQAKDIEIKAKFNQGKAVI</sequence>
<evidence type="ECO:0000256" key="1">
    <source>
        <dbReference type="SAM" id="Coils"/>
    </source>
</evidence>
<dbReference type="AlphaFoldDB" id="X1E6R1"/>
<reference evidence="2" key="1">
    <citation type="journal article" date="2014" name="Front. Microbiol.">
        <title>High frequency of phylogenetically diverse reductive dehalogenase-homologous genes in deep subseafloor sedimentary metagenomes.</title>
        <authorList>
            <person name="Kawai M."/>
            <person name="Futagami T."/>
            <person name="Toyoda A."/>
            <person name="Takaki Y."/>
            <person name="Nishi S."/>
            <person name="Hori S."/>
            <person name="Arai W."/>
            <person name="Tsubouchi T."/>
            <person name="Morono Y."/>
            <person name="Uchiyama I."/>
            <person name="Ito T."/>
            <person name="Fujiyama A."/>
            <person name="Inagaki F."/>
            <person name="Takami H."/>
        </authorList>
    </citation>
    <scope>NUCLEOTIDE SEQUENCE</scope>
    <source>
        <strain evidence="2">Expedition CK06-06</strain>
    </source>
</reference>
<name>X1E6R1_9ZZZZ</name>
<dbReference type="EMBL" id="BART01024477">
    <property type="protein sequence ID" value="GAH04348.1"/>
    <property type="molecule type" value="Genomic_DNA"/>
</dbReference>
<organism evidence="2">
    <name type="scientific">marine sediment metagenome</name>
    <dbReference type="NCBI Taxonomy" id="412755"/>
    <lineage>
        <taxon>unclassified sequences</taxon>
        <taxon>metagenomes</taxon>
        <taxon>ecological metagenomes</taxon>
    </lineage>
</organism>
<comment type="caution">
    <text evidence="2">The sequence shown here is derived from an EMBL/GenBank/DDBJ whole genome shotgun (WGS) entry which is preliminary data.</text>
</comment>
<accession>X1E6R1</accession>
<feature type="non-terminal residue" evidence="2">
    <location>
        <position position="98"/>
    </location>
</feature>
<keyword evidence="1" id="KW-0175">Coiled coil</keyword>
<proteinExistence type="predicted"/>
<feature type="coiled-coil region" evidence="1">
    <location>
        <begin position="5"/>
        <end position="62"/>
    </location>
</feature>
<protein>
    <submittedName>
        <fullName evidence="2">Uncharacterized protein</fullName>
    </submittedName>
</protein>
<evidence type="ECO:0000313" key="2">
    <source>
        <dbReference type="EMBL" id="GAH04348.1"/>
    </source>
</evidence>
<gene>
    <name evidence="2" type="ORF">S01H4_44199</name>
</gene>